<proteinExistence type="predicted"/>
<dbReference type="Proteomes" id="UP001328107">
    <property type="component" value="Unassembled WGS sequence"/>
</dbReference>
<reference evidence="2" key="1">
    <citation type="submission" date="2022-10" db="EMBL/GenBank/DDBJ databases">
        <title>Genome assembly of Pristionchus species.</title>
        <authorList>
            <person name="Yoshida K."/>
            <person name="Sommer R.J."/>
        </authorList>
    </citation>
    <scope>NUCLEOTIDE SEQUENCE [LARGE SCALE GENOMIC DNA]</scope>
    <source>
        <strain evidence="2">RS5460</strain>
    </source>
</reference>
<accession>A0AAN4YYX4</accession>
<dbReference type="AlphaFoldDB" id="A0AAN4YYX4"/>
<comment type="caution">
    <text evidence="1">The sequence shown here is derived from an EMBL/GenBank/DDBJ whole genome shotgun (WGS) entry which is preliminary data.</text>
</comment>
<name>A0AAN4YYX4_9BILA</name>
<gene>
    <name evidence="1" type="ORF">PMAYCL1PPCAC_00474</name>
</gene>
<sequence length="236" mass="27193">FRFPFLIARSFLARSLTFYLSVNMYPWKMLLKGYLIVCSFQAACSKHFRRYYFALTAAVHSLLVRMETGTGYDRFEWLRRVLEIRPDATQLYVPLFPAYHTWEMMKSLTPLGRAIAYVGSGQVHGGERIDWAGKPDCLDDAIGYDEDEDNEGWRKKTMFVTESDNFLERVITTCPELRFLVIPVETPEQVVQPIAILRRVLSLRCPDANKICTIIICDDRRAILADYATAVQSALI</sequence>
<evidence type="ECO:0000313" key="2">
    <source>
        <dbReference type="Proteomes" id="UP001328107"/>
    </source>
</evidence>
<feature type="non-terminal residue" evidence="1">
    <location>
        <position position="1"/>
    </location>
</feature>
<organism evidence="1 2">
    <name type="scientific">Pristionchus mayeri</name>
    <dbReference type="NCBI Taxonomy" id="1317129"/>
    <lineage>
        <taxon>Eukaryota</taxon>
        <taxon>Metazoa</taxon>
        <taxon>Ecdysozoa</taxon>
        <taxon>Nematoda</taxon>
        <taxon>Chromadorea</taxon>
        <taxon>Rhabditida</taxon>
        <taxon>Rhabditina</taxon>
        <taxon>Diplogasteromorpha</taxon>
        <taxon>Diplogasteroidea</taxon>
        <taxon>Neodiplogasteridae</taxon>
        <taxon>Pristionchus</taxon>
    </lineage>
</organism>
<dbReference type="EMBL" id="BTRK01000001">
    <property type="protein sequence ID" value="GMR30279.1"/>
    <property type="molecule type" value="Genomic_DNA"/>
</dbReference>
<evidence type="ECO:0000313" key="1">
    <source>
        <dbReference type="EMBL" id="GMR30279.1"/>
    </source>
</evidence>
<protein>
    <submittedName>
        <fullName evidence="1">Uncharacterized protein</fullName>
    </submittedName>
</protein>
<keyword evidence="2" id="KW-1185">Reference proteome</keyword>